<name>A0A6N7W9L8_9ACTO</name>
<sequence length="929" mass="101835">MRHISTAKRTSFTRLALGSVATLALGLASMVAAIPAHADNFFPEFTIEELIEHDYVLYFANSGAAEVDSVAQGDFMGLYQTLTDQAYGPDAKTGASWGYIVSDTSDPRANSNSSNDKKASVRYDAKPQDTPVSDYEKRNVTYAFGLPNGTYDVTVGYRMPSGWTDRSMDVYMEETFVGTHKATAEGTQYVHKGIEVVDGELNVRVNSQPGRTNSYTDPAVGWIEVRLPVSFGVEELQALIDLRTLSAEERARYAPDSLIPLDEALANAAALLEGTPTLEEIAEARAAIDSAWAQRREILDYDTFRPGQAWLDTSGKPIQGHGGQVLPDPAGSGNYYWFGEDRTHGYQPMDGIHAYSSSDLYNWDDQGVVMRAATSRAQLDEDPYFSDLYADYTDIQKDIAFLDLDRDGTLYDHGQAVIFERPKVAYNSATDQWVMWIHTDGPTPFSSAQYAKATAGVAVADEPFGPYRYVDSYRLNYVPADDPDNKYPSQLGMARDMNLFVDTGDTDSGGDEAYIVYSSEENLTMYVSSLDASYTFLQTYPDDAEKGVDFTNNWPGGQREAPAMFKYDQTYYMITSGATGWDPNPADYATASNPLGPWTRHGNPATAENGGKPATTHGSQSTSVITIDEDAGKFIYMGDRWTPSDLANAPYVWLPLDFGEEESMSLPWMDEWRLEDLEGRSRFSWDAELPTVVALGEEPNLPSEIVMNEGGQTTTAQVDWDTSELALPGIRTIEGTVTSLSGKSRTITASVVVVPEGLSHIVDSGGDGTGLDYLKIIEAVQGAGIEIATSVPDQSYGPDPATGRSWGYVGDNTEVSGSASASWTESLRYVLSSADNRSLEYRFSGLEDGTYTVYAGFYDPWSQWAHDRSARVHINGQVVEQKRPIPAEETVGIYANIQPEDGEIAFVLEPVGDGEGTDVQVSWLMVARD</sequence>
<dbReference type="Gene3D" id="2.115.10.20">
    <property type="entry name" value="Glycosyl hydrolase domain, family 43"/>
    <property type="match status" value="1"/>
</dbReference>
<keyword evidence="4" id="KW-1185">Reference proteome</keyword>
<dbReference type="AlphaFoldDB" id="A0A6N7W9L8"/>
<dbReference type="RefSeq" id="WP_154546097.1">
    <property type="nucleotide sequence ID" value="NZ_VULO01000012.1"/>
</dbReference>
<dbReference type="SUPFAM" id="SSF49785">
    <property type="entry name" value="Galactose-binding domain-like"/>
    <property type="match status" value="1"/>
</dbReference>
<dbReference type="InterPro" id="IPR023296">
    <property type="entry name" value="Glyco_hydro_beta-prop_sf"/>
</dbReference>
<dbReference type="Proteomes" id="UP000470875">
    <property type="component" value="Unassembled WGS sequence"/>
</dbReference>
<gene>
    <name evidence="3" type="ORF">FYJ24_10245</name>
</gene>
<feature type="region of interest" description="Disordered" evidence="1">
    <location>
        <begin position="597"/>
        <end position="622"/>
    </location>
</feature>
<dbReference type="SUPFAM" id="SSF75005">
    <property type="entry name" value="Arabinanase/levansucrase/invertase"/>
    <property type="match status" value="1"/>
</dbReference>
<dbReference type="PANTHER" id="PTHR22925:SF3">
    <property type="entry name" value="GLYCOSYL HYDROLASE FAMILY PROTEIN 43"/>
    <property type="match status" value="1"/>
</dbReference>
<evidence type="ECO:0000256" key="2">
    <source>
        <dbReference type="SAM" id="SignalP"/>
    </source>
</evidence>
<feature type="signal peptide" evidence="2">
    <location>
        <begin position="1"/>
        <end position="38"/>
    </location>
</feature>
<keyword evidence="2" id="KW-0732">Signal</keyword>
<dbReference type="CDD" id="cd18825">
    <property type="entry name" value="GH43_CtGH43-like"/>
    <property type="match status" value="1"/>
</dbReference>
<proteinExistence type="predicted"/>
<feature type="compositionally biased region" description="Basic and acidic residues" evidence="1">
    <location>
        <begin position="115"/>
        <end position="127"/>
    </location>
</feature>
<dbReference type="EMBL" id="VULO01000012">
    <property type="protein sequence ID" value="MSS85132.1"/>
    <property type="molecule type" value="Genomic_DNA"/>
</dbReference>
<protein>
    <submittedName>
        <fullName evidence="3">Uncharacterized protein</fullName>
    </submittedName>
</protein>
<evidence type="ECO:0000256" key="1">
    <source>
        <dbReference type="SAM" id="MobiDB-lite"/>
    </source>
</evidence>
<organism evidence="3 4">
    <name type="scientific">Scrofimicrobium canadense</name>
    <dbReference type="NCBI Taxonomy" id="2652290"/>
    <lineage>
        <taxon>Bacteria</taxon>
        <taxon>Bacillati</taxon>
        <taxon>Actinomycetota</taxon>
        <taxon>Actinomycetes</taxon>
        <taxon>Actinomycetales</taxon>
        <taxon>Actinomycetaceae</taxon>
        <taxon>Scrofimicrobium</taxon>
    </lineage>
</organism>
<reference evidence="3 4" key="1">
    <citation type="submission" date="2019-08" db="EMBL/GenBank/DDBJ databases">
        <title>In-depth cultivation of the pig gut microbiome towards novel bacterial diversity and tailored functional studies.</title>
        <authorList>
            <person name="Wylensek D."/>
            <person name="Hitch T.C.A."/>
            <person name="Clavel T."/>
        </authorList>
    </citation>
    <scope>NUCLEOTIDE SEQUENCE [LARGE SCALE GENOMIC DNA]</scope>
    <source>
        <strain evidence="3 4">WB03_NA08</strain>
    </source>
</reference>
<feature type="region of interest" description="Disordered" evidence="1">
    <location>
        <begin position="105"/>
        <end position="132"/>
    </location>
</feature>
<feature type="chain" id="PRO_5026963597" evidence="2">
    <location>
        <begin position="39"/>
        <end position="929"/>
    </location>
</feature>
<evidence type="ECO:0000313" key="4">
    <source>
        <dbReference type="Proteomes" id="UP000470875"/>
    </source>
</evidence>
<dbReference type="PANTHER" id="PTHR22925">
    <property type="entry name" value="GLYCOSYL HYDROLASE 43 FAMILY MEMBER"/>
    <property type="match status" value="1"/>
</dbReference>
<accession>A0A6N7W9L8</accession>
<comment type="caution">
    <text evidence="3">The sequence shown here is derived from an EMBL/GenBank/DDBJ whole genome shotgun (WGS) entry which is preliminary data.</text>
</comment>
<dbReference type="Gene3D" id="2.60.120.430">
    <property type="entry name" value="Galactose-binding lectin"/>
    <property type="match status" value="2"/>
</dbReference>
<evidence type="ECO:0000313" key="3">
    <source>
        <dbReference type="EMBL" id="MSS85132.1"/>
    </source>
</evidence>
<dbReference type="InterPro" id="IPR008979">
    <property type="entry name" value="Galactose-bd-like_sf"/>
</dbReference>